<keyword evidence="2" id="KW-1185">Reference proteome</keyword>
<proteinExistence type="predicted"/>
<gene>
    <name evidence="1" type="ORF">GPUH_LOCUS12593</name>
</gene>
<reference evidence="3" key="1">
    <citation type="submission" date="2016-06" db="UniProtKB">
        <authorList>
            <consortium name="WormBaseParasite"/>
        </authorList>
    </citation>
    <scope>IDENTIFICATION</scope>
</reference>
<evidence type="ECO:0000313" key="1">
    <source>
        <dbReference type="EMBL" id="VDN20726.1"/>
    </source>
</evidence>
<dbReference type="Proteomes" id="UP000271098">
    <property type="component" value="Unassembled WGS sequence"/>
</dbReference>
<evidence type="ECO:0000313" key="3">
    <source>
        <dbReference type="WBParaSite" id="GPUH_0001260701-mRNA-1"/>
    </source>
</evidence>
<accession>A0A183DV52</accession>
<dbReference type="EMBL" id="UYRT01079441">
    <property type="protein sequence ID" value="VDN20726.1"/>
    <property type="molecule type" value="Genomic_DNA"/>
</dbReference>
<sequence>MKQLAAPNHLYFLVRVTKLHKDSPSMSFQNAAMLPLPVPIQASLPIQPASPLSQQISTAHILPNDDLELKLH</sequence>
<dbReference type="AlphaFoldDB" id="A0A183DV52"/>
<name>A0A183DV52_9BILA</name>
<reference evidence="1 2" key="2">
    <citation type="submission" date="2018-11" db="EMBL/GenBank/DDBJ databases">
        <authorList>
            <consortium name="Pathogen Informatics"/>
        </authorList>
    </citation>
    <scope>NUCLEOTIDE SEQUENCE [LARGE SCALE GENOMIC DNA]</scope>
</reference>
<organism evidence="3">
    <name type="scientific">Gongylonema pulchrum</name>
    <dbReference type="NCBI Taxonomy" id="637853"/>
    <lineage>
        <taxon>Eukaryota</taxon>
        <taxon>Metazoa</taxon>
        <taxon>Ecdysozoa</taxon>
        <taxon>Nematoda</taxon>
        <taxon>Chromadorea</taxon>
        <taxon>Rhabditida</taxon>
        <taxon>Spirurina</taxon>
        <taxon>Spiruromorpha</taxon>
        <taxon>Spiruroidea</taxon>
        <taxon>Gongylonematidae</taxon>
        <taxon>Gongylonema</taxon>
    </lineage>
</organism>
<dbReference type="WBParaSite" id="GPUH_0001260701-mRNA-1">
    <property type="protein sequence ID" value="GPUH_0001260701-mRNA-1"/>
    <property type="gene ID" value="GPUH_0001260701"/>
</dbReference>
<evidence type="ECO:0000313" key="2">
    <source>
        <dbReference type="Proteomes" id="UP000271098"/>
    </source>
</evidence>
<protein>
    <submittedName>
        <fullName evidence="3">Ovule protein</fullName>
    </submittedName>
</protein>